<feature type="signal peptide" evidence="5">
    <location>
        <begin position="1"/>
        <end position="19"/>
    </location>
</feature>
<keyword evidence="5" id="KW-0732">Signal</keyword>
<feature type="domain" description="GH10" evidence="6">
    <location>
        <begin position="162"/>
        <end position="459"/>
    </location>
</feature>
<feature type="domain" description="GH10" evidence="6">
    <location>
        <begin position="643"/>
        <end position="939"/>
    </location>
</feature>
<dbReference type="InterPro" id="IPR008979">
    <property type="entry name" value="Galactose-bd-like_sf"/>
</dbReference>
<name>A0A803LGF9_CHEQI</name>
<dbReference type="InterPro" id="IPR017853">
    <property type="entry name" value="GH"/>
</dbReference>
<dbReference type="Gene3D" id="3.20.20.80">
    <property type="entry name" value="Glycosidases"/>
    <property type="match status" value="2"/>
</dbReference>
<dbReference type="PROSITE" id="PS51760">
    <property type="entry name" value="GH10_2"/>
    <property type="match status" value="2"/>
</dbReference>
<evidence type="ECO:0000313" key="7">
    <source>
        <dbReference type="EnsemblPlants" id="AUR62013056-RA:cds"/>
    </source>
</evidence>
<dbReference type="Proteomes" id="UP000596660">
    <property type="component" value="Unplaced"/>
</dbReference>
<dbReference type="InterPro" id="IPR001000">
    <property type="entry name" value="GH10_dom"/>
</dbReference>
<evidence type="ECO:0000313" key="8">
    <source>
        <dbReference type="Proteomes" id="UP000596660"/>
    </source>
</evidence>
<evidence type="ECO:0000256" key="4">
    <source>
        <dbReference type="ARBA" id="ARBA00023326"/>
    </source>
</evidence>
<dbReference type="Pfam" id="PF00331">
    <property type="entry name" value="Glyco_hydro_10"/>
    <property type="match status" value="2"/>
</dbReference>
<dbReference type="InterPro" id="IPR044846">
    <property type="entry name" value="GH10"/>
</dbReference>
<dbReference type="SUPFAM" id="SSF51445">
    <property type="entry name" value="(Trans)glycosidases"/>
    <property type="match status" value="2"/>
</dbReference>
<reference evidence="7" key="2">
    <citation type="submission" date="2021-03" db="UniProtKB">
        <authorList>
            <consortium name="EnsemblPlants"/>
        </authorList>
    </citation>
    <scope>IDENTIFICATION</scope>
</reference>
<dbReference type="SUPFAM" id="SSF49785">
    <property type="entry name" value="Galactose-binding domain-like"/>
    <property type="match status" value="1"/>
</dbReference>
<dbReference type="Gene3D" id="2.60.120.260">
    <property type="entry name" value="Galactose-binding domain-like"/>
    <property type="match status" value="1"/>
</dbReference>
<keyword evidence="3" id="KW-0119">Carbohydrate metabolism</keyword>
<evidence type="ECO:0000256" key="5">
    <source>
        <dbReference type="SAM" id="SignalP"/>
    </source>
</evidence>
<evidence type="ECO:0000256" key="2">
    <source>
        <dbReference type="ARBA" id="ARBA00022801"/>
    </source>
</evidence>
<proteinExistence type="inferred from homology"/>
<feature type="chain" id="PRO_5030630775" description="GH10 domain-containing protein" evidence="5">
    <location>
        <begin position="20"/>
        <end position="997"/>
    </location>
</feature>
<evidence type="ECO:0000256" key="3">
    <source>
        <dbReference type="ARBA" id="ARBA00023277"/>
    </source>
</evidence>
<keyword evidence="4" id="KW-0624">Polysaccharide degradation</keyword>
<keyword evidence="8" id="KW-1185">Reference proteome</keyword>
<comment type="similarity">
    <text evidence="1">Belongs to the glycosyl hydrolase 10 (cellulase F) family.</text>
</comment>
<dbReference type="GO" id="GO:0000272">
    <property type="term" value="P:polysaccharide catabolic process"/>
    <property type="evidence" value="ECO:0007669"/>
    <property type="project" value="UniProtKB-KW"/>
</dbReference>
<evidence type="ECO:0000259" key="6">
    <source>
        <dbReference type="PROSITE" id="PS51760"/>
    </source>
</evidence>
<dbReference type="AlphaFoldDB" id="A0A803LGF9"/>
<dbReference type="Gramene" id="AUR62013056-RA">
    <property type="protein sequence ID" value="AUR62013056-RA:cds"/>
    <property type="gene ID" value="AUR62013056"/>
</dbReference>
<dbReference type="SMART" id="SM00633">
    <property type="entry name" value="Glyco_10"/>
    <property type="match status" value="2"/>
</dbReference>
<dbReference type="PANTHER" id="PTHR31490">
    <property type="entry name" value="GLYCOSYL HYDROLASE"/>
    <property type="match status" value="1"/>
</dbReference>
<sequence>MKERMLKLHFTLIFPCTLALFFLANSYDGPLYDSSAYTECKEHPEDPLYNGGNLQDYRNCCISDPSIPSFMINNLSTAFYTLSAKQGCWSFLKGGFVLDSPSKSSILYFKDNGKSTNVSVASASLQPFSEEQWRLNQQAIINREHKRFVTVHVSNLHGERLVGASITIQQIYKDFPIGSAIAATIIGNLPYQSWFLKRFNAAVFENELKWYATEPEPGKINYTLADQMLEFVRANQITTRGHNIFWEDMDYTPAWVKKLEGPDLQQAVNSRITSLMNRFREEFIHWDVSNEMLHFNFYEQRLGPNATLDFFKTAHQADPLATLFMNEFNVVETCNDGNSTVDDYVRRLRELKAGGVTMDGIGLEGHFSVPNPPLIRAILDKLGTLGLPIWLTEVDISHTIDKQTQGVYLEQVLREGYSHQSVKGLMLWTALHPEGKCYQMCLTDNNFQNLPAGEIVDKLLKEWQTGIVEGCKENPEKALYKGGILKDNVLQEVPRGSFEHSPAFLLHNLPGATIYSFSIWVKIKGADSTLIRASLTSENENYSCIGSVIASSGCWSFLKGGFTLLSPSKLSTLYFQNSRGNVDIELSSASLLPFTNDEWKTDQQSKIKSVRTSSAIPFCFAIQRLRKRAATIHVSDEYGNRLQGAEITLQQVSKDFPLGSAISKNILGNLPYQEWFVKRFNAAVFENELKWSATEPKPGKLNYTIPDKLLDFVRSNKLIARGHNIFWEAPSYTPSWVLNLTGSDLEQAVNSRIASLMDKYKGEFIHWDVSNEMLHYGFYEDKLGPNATLSFFETAHQADPLATLFMNEFNVVETCNDVNSSVDSYIAKLRGLQLGGIVMDGIGLEGHFTVPNPSLIRATLDKLATLGLPIWLTEIDISNTLDKQTQATYLEVVLREGFSHPSVKGIILWTALNPYGCYRMCLTDNNFQNLPAGDVVDRLLKEWQTEEIQGDTDKYGSYSFSGFLGEYNVHVVFKNKTTNSTFSLSQSDETKHINIKL</sequence>
<keyword evidence="2" id="KW-0378">Hydrolase</keyword>
<dbReference type="EnsemblPlants" id="AUR62013056-RA">
    <property type="protein sequence ID" value="AUR62013056-RA:cds"/>
    <property type="gene ID" value="AUR62013056"/>
</dbReference>
<evidence type="ECO:0000256" key="1">
    <source>
        <dbReference type="ARBA" id="ARBA00007495"/>
    </source>
</evidence>
<accession>A0A803LGF9</accession>
<reference evidence="7" key="1">
    <citation type="journal article" date="2017" name="Nature">
        <title>The genome of Chenopodium quinoa.</title>
        <authorList>
            <person name="Jarvis D.E."/>
            <person name="Ho Y.S."/>
            <person name="Lightfoot D.J."/>
            <person name="Schmoeckel S.M."/>
            <person name="Li B."/>
            <person name="Borm T.J.A."/>
            <person name="Ohyanagi H."/>
            <person name="Mineta K."/>
            <person name="Michell C.T."/>
            <person name="Saber N."/>
            <person name="Kharbatia N.M."/>
            <person name="Rupper R.R."/>
            <person name="Sharp A.R."/>
            <person name="Dally N."/>
            <person name="Boughton B.A."/>
            <person name="Woo Y.H."/>
            <person name="Gao G."/>
            <person name="Schijlen E.G.W.M."/>
            <person name="Guo X."/>
            <person name="Momin A.A."/>
            <person name="Negrao S."/>
            <person name="Al-Babili S."/>
            <person name="Gehring C."/>
            <person name="Roessner U."/>
            <person name="Jung C."/>
            <person name="Murphy K."/>
            <person name="Arold S.T."/>
            <person name="Gojobori T."/>
            <person name="van der Linden C.G."/>
            <person name="van Loo E.N."/>
            <person name="Jellen E.N."/>
            <person name="Maughan P.J."/>
            <person name="Tester M."/>
        </authorList>
    </citation>
    <scope>NUCLEOTIDE SEQUENCE [LARGE SCALE GENOMIC DNA]</scope>
    <source>
        <strain evidence="7">cv. PI 614886</strain>
    </source>
</reference>
<protein>
    <recommendedName>
        <fullName evidence="6">GH10 domain-containing protein</fullName>
    </recommendedName>
</protein>
<dbReference type="PANTHER" id="PTHR31490:SF3">
    <property type="entry name" value="GLYCOSYL HYDROLASE FAMILY 10 PROTEIN"/>
    <property type="match status" value="1"/>
</dbReference>
<dbReference type="GO" id="GO:0031176">
    <property type="term" value="F:endo-1,4-beta-xylanase activity"/>
    <property type="evidence" value="ECO:0007669"/>
    <property type="project" value="UniProtKB-ARBA"/>
</dbReference>
<dbReference type="OMA" id="NMDITIT"/>
<organism evidence="7 8">
    <name type="scientific">Chenopodium quinoa</name>
    <name type="common">Quinoa</name>
    <dbReference type="NCBI Taxonomy" id="63459"/>
    <lineage>
        <taxon>Eukaryota</taxon>
        <taxon>Viridiplantae</taxon>
        <taxon>Streptophyta</taxon>
        <taxon>Embryophyta</taxon>
        <taxon>Tracheophyta</taxon>
        <taxon>Spermatophyta</taxon>
        <taxon>Magnoliopsida</taxon>
        <taxon>eudicotyledons</taxon>
        <taxon>Gunneridae</taxon>
        <taxon>Pentapetalae</taxon>
        <taxon>Caryophyllales</taxon>
        <taxon>Chenopodiaceae</taxon>
        <taxon>Chenopodioideae</taxon>
        <taxon>Atripliceae</taxon>
        <taxon>Chenopodium</taxon>
    </lineage>
</organism>